<keyword evidence="4" id="KW-0808">Transferase</keyword>
<feature type="modified residue" description="Phosphocysteine; by EIIA" evidence="7">
    <location>
        <position position="8"/>
    </location>
</feature>
<evidence type="ECO:0000256" key="1">
    <source>
        <dbReference type="ARBA" id="ARBA00022448"/>
    </source>
</evidence>
<dbReference type="GO" id="GO:0008982">
    <property type="term" value="F:protein-N(PI)-phosphohistidine-sugar phosphotransferase activity"/>
    <property type="evidence" value="ECO:0007669"/>
    <property type="project" value="InterPro"/>
</dbReference>
<keyword evidence="6" id="KW-0418">Kinase</keyword>
<sequence>MKKVLIICAAGMSSSLMAKKTTTFLKEKGHEIEVDAISANEGGKMIEKQSFDLYLVSPQTKMYYKKLKETGDKVNKPVVNIPAQAYVPIPMGIEKLANLILKEIE</sequence>
<proteinExistence type="predicted"/>
<protein>
    <submittedName>
        <fullName evidence="10">PTS cellobiose transporter subunit IIB</fullName>
    </submittedName>
</protein>
<dbReference type="Gene3D" id="3.40.50.2300">
    <property type="match status" value="1"/>
</dbReference>
<dbReference type="SUPFAM" id="SSF52794">
    <property type="entry name" value="PTS system IIB component-like"/>
    <property type="match status" value="1"/>
</dbReference>
<dbReference type="InterPro" id="IPR051819">
    <property type="entry name" value="PTS_sugar-specific_EIIB"/>
</dbReference>
<dbReference type="GO" id="GO:0016301">
    <property type="term" value="F:kinase activity"/>
    <property type="evidence" value="ECO:0007669"/>
    <property type="project" value="UniProtKB-KW"/>
</dbReference>
<dbReference type="RefSeq" id="WP_147641074.1">
    <property type="nucleotide sequence ID" value="NZ_CABIVY010000018.1"/>
</dbReference>
<keyword evidence="8" id="KW-0732">Signal</keyword>
<keyword evidence="2" id="KW-0597">Phosphoprotein</keyword>
<dbReference type="NCBIfam" id="NF007155">
    <property type="entry name" value="PRK09590.1"/>
    <property type="match status" value="1"/>
</dbReference>
<accession>A0AAX3W5E4</accession>
<feature type="signal peptide" evidence="8">
    <location>
        <begin position="1"/>
        <end position="18"/>
    </location>
</feature>
<evidence type="ECO:0000313" key="11">
    <source>
        <dbReference type="Proteomes" id="UP001223261"/>
    </source>
</evidence>
<evidence type="ECO:0000256" key="4">
    <source>
        <dbReference type="ARBA" id="ARBA00022679"/>
    </source>
</evidence>
<organism evidence="10 11">
    <name type="scientific">Mammaliicoccus lentus</name>
    <name type="common">Staphylococcus lentus</name>
    <dbReference type="NCBI Taxonomy" id="42858"/>
    <lineage>
        <taxon>Bacteria</taxon>
        <taxon>Bacillati</taxon>
        <taxon>Bacillota</taxon>
        <taxon>Bacilli</taxon>
        <taxon>Bacillales</taxon>
        <taxon>Staphylococcaceae</taxon>
        <taxon>Mammaliicoccus</taxon>
    </lineage>
</organism>
<dbReference type="EMBL" id="CP118848">
    <property type="protein sequence ID" value="WHI60605.1"/>
    <property type="molecule type" value="Genomic_DNA"/>
</dbReference>
<keyword evidence="3" id="KW-0762">Sugar transport</keyword>
<feature type="domain" description="PTS EIIB type-3" evidence="9">
    <location>
        <begin position="1"/>
        <end position="105"/>
    </location>
</feature>
<evidence type="ECO:0000256" key="6">
    <source>
        <dbReference type="ARBA" id="ARBA00022777"/>
    </source>
</evidence>
<dbReference type="PROSITE" id="PS51100">
    <property type="entry name" value="PTS_EIIB_TYPE_3"/>
    <property type="match status" value="1"/>
</dbReference>
<dbReference type="Pfam" id="PF02302">
    <property type="entry name" value="PTS_IIB"/>
    <property type="match status" value="1"/>
</dbReference>
<dbReference type="GO" id="GO:0009401">
    <property type="term" value="P:phosphoenolpyruvate-dependent sugar phosphotransferase system"/>
    <property type="evidence" value="ECO:0007669"/>
    <property type="project" value="UniProtKB-KW"/>
</dbReference>
<dbReference type="PANTHER" id="PTHR34581:SF2">
    <property type="entry name" value="PTS SYSTEM N,N'-DIACETYLCHITOBIOSE-SPECIFIC EIIB COMPONENT"/>
    <property type="match status" value="1"/>
</dbReference>
<dbReference type="InterPro" id="IPR036095">
    <property type="entry name" value="PTS_EIIB-like_sf"/>
</dbReference>
<keyword evidence="1" id="KW-0813">Transport</keyword>
<evidence type="ECO:0000256" key="2">
    <source>
        <dbReference type="ARBA" id="ARBA00022553"/>
    </source>
</evidence>
<dbReference type="InterPro" id="IPR013012">
    <property type="entry name" value="PTS_EIIB_3"/>
</dbReference>
<dbReference type="PANTHER" id="PTHR34581">
    <property type="entry name" value="PTS SYSTEM N,N'-DIACETYLCHITOBIOSE-SPECIFIC EIIB COMPONENT"/>
    <property type="match status" value="1"/>
</dbReference>
<gene>
    <name evidence="10" type="ORF">PYH69_02960</name>
</gene>
<evidence type="ECO:0000256" key="8">
    <source>
        <dbReference type="SAM" id="SignalP"/>
    </source>
</evidence>
<dbReference type="AlphaFoldDB" id="A0AAX3W5E4"/>
<keyword evidence="5" id="KW-0598">Phosphotransferase system</keyword>
<evidence type="ECO:0000256" key="3">
    <source>
        <dbReference type="ARBA" id="ARBA00022597"/>
    </source>
</evidence>
<evidence type="ECO:0000313" key="10">
    <source>
        <dbReference type="EMBL" id="WHI60605.1"/>
    </source>
</evidence>
<feature type="chain" id="PRO_5043881351" evidence="8">
    <location>
        <begin position="19"/>
        <end position="105"/>
    </location>
</feature>
<dbReference type="Proteomes" id="UP001223261">
    <property type="component" value="Chromosome"/>
</dbReference>
<evidence type="ECO:0000259" key="9">
    <source>
        <dbReference type="PROSITE" id="PS51100"/>
    </source>
</evidence>
<reference evidence="10" key="1">
    <citation type="journal article" date="2023" name="Antibiotics">
        <title>Prevalence and Molecular Characterization of Methicillin-Resistant Staphylococci (MRS) and Mammaliicocci (MRM) in Dromedary Camels from Algeria: First Detection of SCCmec-mecC Hybrid in Methicillin-Resistant Mammaliicoccus lentus.</title>
        <authorList>
            <person name="Belhout C."/>
            <person name="Boyen F."/>
            <person name="Vereecke N."/>
            <person name="Theuns S."/>
            <person name="Taibi N."/>
            <person name="Stegger M."/>
            <person name="de la Fe-Rodriguez P.Y."/>
            <person name="Bouayad L."/>
            <person name="Elgroud R."/>
            <person name="Butaye P."/>
        </authorList>
    </citation>
    <scope>NUCLEOTIDE SEQUENCE</scope>
    <source>
        <strain evidence="10">7048</strain>
    </source>
</reference>
<dbReference type="InterPro" id="IPR003501">
    <property type="entry name" value="PTS_EIIB_2/3"/>
</dbReference>
<evidence type="ECO:0000256" key="5">
    <source>
        <dbReference type="ARBA" id="ARBA00022683"/>
    </source>
</evidence>
<name>A0AAX3W5E4_MAMLE</name>
<evidence type="ECO:0000256" key="7">
    <source>
        <dbReference type="PROSITE-ProRule" id="PRU00423"/>
    </source>
</evidence>